<sequence length="269" mass="30216">MDIMDFLARVKSIYPALTKSEKKVASFVSENYQRIAFMSLTELADEFGVGEATVIRFLKKVGFSGYHEFKTTMAKQILSGKEPKADTKFEKTYQDIVKMLDETRLMTNTEKIKQSANLIKNSNAIYLFGIGFSALAAQGAQIRLMRLGYKAYFFSEQHTRLVSSHLIEPDDLAIAFSVTGDTRETLQWLSKVKENGAKTIAITNHSRSPITKIAELLLFTAGKEVAQEGSTLITEMSQLFVVEQICQYLHEIDSSRIALAKKQISQSID</sequence>
<dbReference type="InterPro" id="IPR046348">
    <property type="entry name" value="SIS_dom_sf"/>
</dbReference>
<keyword evidence="2" id="KW-0238">DNA-binding</keyword>
<dbReference type="InterPro" id="IPR036388">
    <property type="entry name" value="WH-like_DNA-bd_sf"/>
</dbReference>
<dbReference type="Pfam" id="PF01380">
    <property type="entry name" value="SIS"/>
    <property type="match status" value="1"/>
</dbReference>
<dbReference type="EMBL" id="LGTO01000005">
    <property type="protein sequence ID" value="KNE21465.1"/>
    <property type="molecule type" value="Genomic_DNA"/>
</dbReference>
<dbReference type="PANTHER" id="PTHR30514:SF1">
    <property type="entry name" value="HTH-TYPE TRANSCRIPTIONAL REGULATOR HEXR-RELATED"/>
    <property type="match status" value="1"/>
</dbReference>
<dbReference type="Pfam" id="PF01418">
    <property type="entry name" value="HTH_6"/>
    <property type="match status" value="1"/>
</dbReference>
<dbReference type="CDD" id="cd05013">
    <property type="entry name" value="SIS_RpiR"/>
    <property type="match status" value="1"/>
</dbReference>
<dbReference type="Proteomes" id="UP000036780">
    <property type="component" value="Unassembled WGS sequence"/>
</dbReference>
<dbReference type="OrthoDB" id="3684496at2"/>
<dbReference type="RefSeq" id="WP_050350894.1">
    <property type="nucleotide sequence ID" value="NZ_BOSN01000004.1"/>
</dbReference>
<proteinExistence type="predicted"/>
<evidence type="ECO:0008006" key="6">
    <source>
        <dbReference type="Google" id="ProtNLM"/>
    </source>
</evidence>
<dbReference type="InterPro" id="IPR009057">
    <property type="entry name" value="Homeodomain-like_sf"/>
</dbReference>
<name>A0A0L0QS26_VIRPA</name>
<dbReference type="SUPFAM" id="SSF53697">
    <property type="entry name" value="SIS domain"/>
    <property type="match status" value="1"/>
</dbReference>
<dbReference type="GO" id="GO:0003700">
    <property type="term" value="F:DNA-binding transcription factor activity"/>
    <property type="evidence" value="ECO:0007669"/>
    <property type="project" value="InterPro"/>
</dbReference>
<dbReference type="GO" id="GO:1901135">
    <property type="term" value="P:carbohydrate derivative metabolic process"/>
    <property type="evidence" value="ECO:0007669"/>
    <property type="project" value="InterPro"/>
</dbReference>
<dbReference type="GO" id="GO:0003677">
    <property type="term" value="F:DNA binding"/>
    <property type="evidence" value="ECO:0007669"/>
    <property type="project" value="UniProtKB-KW"/>
</dbReference>
<keyword evidence="1" id="KW-0805">Transcription regulation</keyword>
<gene>
    <name evidence="4" type="ORF">AFK71_07335</name>
</gene>
<dbReference type="GO" id="GO:0097367">
    <property type="term" value="F:carbohydrate derivative binding"/>
    <property type="evidence" value="ECO:0007669"/>
    <property type="project" value="InterPro"/>
</dbReference>
<dbReference type="InterPro" id="IPR001347">
    <property type="entry name" value="SIS_dom"/>
</dbReference>
<dbReference type="PROSITE" id="PS51464">
    <property type="entry name" value="SIS"/>
    <property type="match status" value="1"/>
</dbReference>
<keyword evidence="3" id="KW-0804">Transcription</keyword>
<dbReference type="PANTHER" id="PTHR30514">
    <property type="entry name" value="GLUCOKINASE"/>
    <property type="match status" value="1"/>
</dbReference>
<dbReference type="GeneID" id="66872784"/>
<dbReference type="PROSITE" id="PS51071">
    <property type="entry name" value="HTH_RPIR"/>
    <property type="match status" value="1"/>
</dbReference>
<dbReference type="Gene3D" id="1.10.10.10">
    <property type="entry name" value="Winged helix-like DNA-binding domain superfamily/Winged helix DNA-binding domain"/>
    <property type="match status" value="1"/>
</dbReference>
<reference evidence="5" key="1">
    <citation type="submission" date="2015-07" db="EMBL/GenBank/DDBJ databases">
        <title>Fjat-10053 dsm26.</title>
        <authorList>
            <person name="Liu B."/>
            <person name="Wang J."/>
            <person name="Zhu Y."/>
            <person name="Liu G."/>
            <person name="Chen Q."/>
            <person name="Chen Z."/>
            <person name="Lan J."/>
            <person name="Che J."/>
            <person name="Ge C."/>
            <person name="Shi H."/>
            <person name="Pan Z."/>
            <person name="Liu X."/>
        </authorList>
    </citation>
    <scope>NUCLEOTIDE SEQUENCE [LARGE SCALE GENOMIC DNA]</scope>
    <source>
        <strain evidence="5">DSM 26</strain>
    </source>
</reference>
<dbReference type="SUPFAM" id="SSF46689">
    <property type="entry name" value="Homeodomain-like"/>
    <property type="match status" value="1"/>
</dbReference>
<dbReference type="InterPro" id="IPR035472">
    <property type="entry name" value="RpiR-like_SIS"/>
</dbReference>
<dbReference type="PATRIC" id="fig|1473.5.peg.4496"/>
<evidence type="ECO:0000313" key="5">
    <source>
        <dbReference type="Proteomes" id="UP000036780"/>
    </source>
</evidence>
<comment type="caution">
    <text evidence="4">The sequence shown here is derived from an EMBL/GenBank/DDBJ whole genome shotgun (WGS) entry which is preliminary data.</text>
</comment>
<accession>A0A0L0QS26</accession>
<dbReference type="InterPro" id="IPR047640">
    <property type="entry name" value="RpiR-like"/>
</dbReference>
<organism evidence="4 5">
    <name type="scientific">Virgibacillus pantothenticus</name>
    <dbReference type="NCBI Taxonomy" id="1473"/>
    <lineage>
        <taxon>Bacteria</taxon>
        <taxon>Bacillati</taxon>
        <taxon>Bacillota</taxon>
        <taxon>Bacilli</taxon>
        <taxon>Bacillales</taxon>
        <taxon>Bacillaceae</taxon>
        <taxon>Virgibacillus</taxon>
    </lineage>
</organism>
<protein>
    <recommendedName>
        <fullName evidence="6">RpiR family transcriptional regulator</fullName>
    </recommendedName>
</protein>
<evidence type="ECO:0000256" key="2">
    <source>
        <dbReference type="ARBA" id="ARBA00023125"/>
    </source>
</evidence>
<dbReference type="AlphaFoldDB" id="A0A0L0QS26"/>
<evidence type="ECO:0000256" key="1">
    <source>
        <dbReference type="ARBA" id="ARBA00023015"/>
    </source>
</evidence>
<dbReference type="InterPro" id="IPR000281">
    <property type="entry name" value="HTH_RpiR"/>
</dbReference>
<keyword evidence="5" id="KW-1185">Reference proteome</keyword>
<evidence type="ECO:0000256" key="3">
    <source>
        <dbReference type="ARBA" id="ARBA00023163"/>
    </source>
</evidence>
<dbReference type="Gene3D" id="3.40.50.10490">
    <property type="entry name" value="Glucose-6-phosphate isomerase like protein, domain 1"/>
    <property type="match status" value="1"/>
</dbReference>
<evidence type="ECO:0000313" key="4">
    <source>
        <dbReference type="EMBL" id="KNE21465.1"/>
    </source>
</evidence>